<evidence type="ECO:0000313" key="2">
    <source>
        <dbReference type="Proteomes" id="UP001497535"/>
    </source>
</evidence>
<dbReference type="EMBL" id="CAVMJV010000003">
    <property type="protein sequence ID" value="CAK5018102.1"/>
    <property type="molecule type" value="Genomic_DNA"/>
</dbReference>
<comment type="caution">
    <text evidence="1">The sequence shown here is derived from an EMBL/GenBank/DDBJ whole genome shotgun (WGS) entry which is preliminary data.</text>
</comment>
<protein>
    <submittedName>
        <fullName evidence="1">Uncharacterized protein</fullName>
    </submittedName>
</protein>
<dbReference type="Proteomes" id="UP001497535">
    <property type="component" value="Unassembled WGS sequence"/>
</dbReference>
<name>A0ACB0XUM3_MELEN</name>
<accession>A0ACB0XUM3</accession>
<gene>
    <name evidence="1" type="ORF">MENTE1834_LOCUS3728</name>
</gene>
<proteinExistence type="predicted"/>
<sequence length="87" mass="10066">MIIILLKIFSQTCIEKPVMFCCCIKCLPKNEVSKTQNEIASFKVFSKKGFKTILLYPFPTPYFLRSKPTLSPLLLPTDFTFLYPITH</sequence>
<evidence type="ECO:0000313" key="1">
    <source>
        <dbReference type="EMBL" id="CAK5018102.1"/>
    </source>
</evidence>
<reference evidence="1" key="1">
    <citation type="submission" date="2023-11" db="EMBL/GenBank/DDBJ databases">
        <authorList>
            <person name="Poullet M."/>
        </authorList>
    </citation>
    <scope>NUCLEOTIDE SEQUENCE</scope>
    <source>
        <strain evidence="1">E1834</strain>
    </source>
</reference>
<keyword evidence="2" id="KW-1185">Reference proteome</keyword>
<organism evidence="1 2">
    <name type="scientific">Meloidogyne enterolobii</name>
    <name type="common">Root-knot nematode worm</name>
    <name type="synonym">Meloidogyne mayaguensis</name>
    <dbReference type="NCBI Taxonomy" id="390850"/>
    <lineage>
        <taxon>Eukaryota</taxon>
        <taxon>Metazoa</taxon>
        <taxon>Ecdysozoa</taxon>
        <taxon>Nematoda</taxon>
        <taxon>Chromadorea</taxon>
        <taxon>Rhabditida</taxon>
        <taxon>Tylenchina</taxon>
        <taxon>Tylenchomorpha</taxon>
        <taxon>Tylenchoidea</taxon>
        <taxon>Meloidogynidae</taxon>
        <taxon>Meloidogyninae</taxon>
        <taxon>Meloidogyne</taxon>
    </lineage>
</organism>